<reference evidence="4 5" key="1">
    <citation type="submission" date="2017-09" db="EMBL/GenBank/DDBJ databases">
        <title>Genomic, metabolic, and phenotypic characteristics of bacterial isolates from the natural microbiome of the model nematode Caenorhabditis elegans.</title>
        <authorList>
            <person name="Zimmermann J."/>
            <person name="Obeng N."/>
            <person name="Yang W."/>
            <person name="Obeng O."/>
            <person name="Kissoyan K."/>
            <person name="Pees B."/>
            <person name="Dirksen P."/>
            <person name="Hoppner M."/>
            <person name="Franke A."/>
            <person name="Rosenstiel P."/>
            <person name="Leippe M."/>
            <person name="Dierking K."/>
            <person name="Kaleta C."/>
            <person name="Schulenburg H."/>
        </authorList>
    </citation>
    <scope>NUCLEOTIDE SEQUENCE [LARGE SCALE GENOMIC DNA]</scope>
    <source>
        <strain evidence="2 5">MYb25</strain>
        <strain evidence="3 4">MYb44</strain>
    </source>
</reference>
<dbReference type="EMBL" id="PCPP01000001">
    <property type="protein sequence ID" value="PRB85471.1"/>
    <property type="molecule type" value="Genomic_DNA"/>
</dbReference>
<accession>A0A2S9CYD1</accession>
<proteinExistence type="predicted"/>
<evidence type="ECO:0000256" key="1">
    <source>
        <dbReference type="SAM" id="Phobius"/>
    </source>
</evidence>
<gene>
    <name evidence="2" type="ORF">CQ022_04225</name>
    <name evidence="3" type="ORF">CQ033_08765</name>
</gene>
<feature type="transmembrane region" description="Helical" evidence="1">
    <location>
        <begin position="12"/>
        <end position="34"/>
    </location>
</feature>
<dbReference type="AlphaFoldDB" id="A0A2S9CYD1"/>
<evidence type="ECO:0000313" key="4">
    <source>
        <dbReference type="Proteomes" id="UP000238325"/>
    </source>
</evidence>
<comment type="caution">
    <text evidence="2">The sequence shown here is derived from an EMBL/GenBank/DDBJ whole genome shotgun (WGS) entry which is preliminary data.</text>
</comment>
<organism evidence="2 5">
    <name type="scientific">Chryseobacterium culicis</name>
    <dbReference type="NCBI Taxonomy" id="680127"/>
    <lineage>
        <taxon>Bacteria</taxon>
        <taxon>Pseudomonadati</taxon>
        <taxon>Bacteroidota</taxon>
        <taxon>Flavobacteriia</taxon>
        <taxon>Flavobacteriales</taxon>
        <taxon>Weeksellaceae</taxon>
        <taxon>Chryseobacterium group</taxon>
        <taxon>Chryseobacterium</taxon>
    </lineage>
</organism>
<evidence type="ECO:0000313" key="3">
    <source>
        <dbReference type="EMBL" id="PRB90809.1"/>
    </source>
</evidence>
<dbReference type="EMBL" id="PCPH01000002">
    <property type="protein sequence ID" value="PRB90809.1"/>
    <property type="molecule type" value="Genomic_DNA"/>
</dbReference>
<protein>
    <submittedName>
        <fullName evidence="2">Uncharacterized protein</fullName>
    </submittedName>
</protein>
<evidence type="ECO:0000313" key="2">
    <source>
        <dbReference type="EMBL" id="PRB85471.1"/>
    </source>
</evidence>
<dbReference type="Proteomes" id="UP000238534">
    <property type="component" value="Unassembled WGS sequence"/>
</dbReference>
<keyword evidence="1" id="KW-1133">Transmembrane helix</keyword>
<dbReference type="Proteomes" id="UP000238325">
    <property type="component" value="Unassembled WGS sequence"/>
</dbReference>
<keyword evidence="1" id="KW-0472">Membrane</keyword>
<sequence length="61" mass="7348">MRVLTKFKKFGVVFAIILLSKLKILKFFFTNYALEIKQKFSNYLFFCIFAVRFLLKITNNE</sequence>
<evidence type="ECO:0000313" key="5">
    <source>
        <dbReference type="Proteomes" id="UP000238534"/>
    </source>
</evidence>
<name>A0A2S9CYD1_CHRCI</name>
<keyword evidence="1" id="KW-0812">Transmembrane</keyword>
<keyword evidence="4" id="KW-1185">Reference proteome</keyword>